<feature type="transmembrane region" description="Helical" evidence="8">
    <location>
        <begin position="308"/>
        <end position="326"/>
    </location>
</feature>
<name>A0A7Y3R8H1_9FLAO</name>
<dbReference type="PIRSF" id="PIRSF500217">
    <property type="entry name" value="AlgI"/>
    <property type="match status" value="1"/>
</dbReference>
<dbReference type="EMBL" id="JABEVX010000002">
    <property type="protein sequence ID" value="NNT71481.1"/>
    <property type="molecule type" value="Genomic_DNA"/>
</dbReference>
<dbReference type="InterPro" id="IPR004299">
    <property type="entry name" value="MBOAT_fam"/>
</dbReference>
<evidence type="ECO:0000256" key="7">
    <source>
        <dbReference type="PIRNR" id="PIRNR016636"/>
    </source>
</evidence>
<dbReference type="PANTHER" id="PTHR13285">
    <property type="entry name" value="ACYLTRANSFERASE"/>
    <property type="match status" value="1"/>
</dbReference>
<evidence type="ECO:0000256" key="2">
    <source>
        <dbReference type="ARBA" id="ARBA00010323"/>
    </source>
</evidence>
<evidence type="ECO:0000256" key="4">
    <source>
        <dbReference type="ARBA" id="ARBA00022692"/>
    </source>
</evidence>
<dbReference type="InterPro" id="IPR024194">
    <property type="entry name" value="Ac/AlaTfrase_AlgI/DltB"/>
</dbReference>
<evidence type="ECO:0000313" key="9">
    <source>
        <dbReference type="EMBL" id="NNT71481.1"/>
    </source>
</evidence>
<keyword evidence="7" id="KW-0012">Acyltransferase</keyword>
<proteinExistence type="inferred from homology"/>
<feature type="transmembrane region" description="Helical" evidence="8">
    <location>
        <begin position="227"/>
        <end position="245"/>
    </location>
</feature>
<keyword evidence="4 8" id="KW-0812">Transmembrane</keyword>
<keyword evidence="7" id="KW-0808">Transferase</keyword>
<feature type="transmembrane region" description="Helical" evidence="8">
    <location>
        <begin position="453"/>
        <end position="470"/>
    </location>
</feature>
<organism evidence="9 10">
    <name type="scientific">Flavobacterium rivulicola</name>
    <dbReference type="NCBI Taxonomy" id="2732161"/>
    <lineage>
        <taxon>Bacteria</taxon>
        <taxon>Pseudomonadati</taxon>
        <taxon>Bacteroidota</taxon>
        <taxon>Flavobacteriia</taxon>
        <taxon>Flavobacteriales</taxon>
        <taxon>Flavobacteriaceae</taxon>
        <taxon>Flavobacterium</taxon>
    </lineage>
</organism>
<sequence length="483" mass="55915">MVFNSIPFVIFFTVFFLLYWLVVNRNLKAQNLLLLLGSYFFYAWTDWRLLSFLIVVSGLNYSLGLKIESATNEKSKRIFLYLGLLQGLGGLLFFKYFNFFVSSFNDAFHSIGISLGLNTLNLIVPLGISFFTFRTISYLLDIDKGKAEASKDWLVFFNYVAFFPSILSGPIDKAKTFIPQLESKREFNYLNAVDGLRQILWGLFKKVVIANNCAVITNDVFANYQSLPASSLVIGMFLYTIQIYADFSGYSDMAIGVARLLGFKITKNFDFPFFAQNIADFWRRWHISLTSWLTEYVFTPLSIYFRDYANNGLILAIVINFTLIGIWHGANWTYILFGFLHGIYYIPLILKGTMNKKKRLTQTGLKELFNMVKTFTLVMLTFVIFKATSITEAFDFYRHLGSKSLLQLPILNGVSLLYFGAILSYILFMLVMEWKAKTKEHALEYFGTNQPKIMRWLFYVLLLLVIYYFSSAVSNQDFIYLQF</sequence>
<comment type="similarity">
    <text evidence="2 7">Belongs to the membrane-bound acyltransferase family.</text>
</comment>
<feature type="transmembrane region" description="Helical" evidence="8">
    <location>
        <begin position="107"/>
        <end position="133"/>
    </location>
</feature>
<evidence type="ECO:0000256" key="5">
    <source>
        <dbReference type="ARBA" id="ARBA00022989"/>
    </source>
</evidence>
<protein>
    <submittedName>
        <fullName evidence="9">MBOAT family protein</fullName>
    </submittedName>
</protein>
<keyword evidence="6 7" id="KW-0472">Membrane</keyword>
<dbReference type="PANTHER" id="PTHR13285:SF18">
    <property type="entry name" value="PROTEIN-CYSTEINE N-PALMITOYLTRANSFERASE RASP"/>
    <property type="match status" value="1"/>
</dbReference>
<dbReference type="RefSeq" id="WP_304986219.1">
    <property type="nucleotide sequence ID" value="NZ_CP121446.1"/>
</dbReference>
<reference evidence="9 10" key="1">
    <citation type="submission" date="2020-05" db="EMBL/GenBank/DDBJ databases">
        <title>Draft genome of Flavobacterium sp. IMCC34852.</title>
        <authorList>
            <person name="Song J."/>
            <person name="Cho J.-C."/>
        </authorList>
    </citation>
    <scope>NUCLEOTIDE SEQUENCE [LARGE SCALE GENOMIC DNA]</scope>
    <source>
        <strain evidence="9 10">IMCC34852</strain>
    </source>
</reference>
<feature type="transmembrane region" description="Helical" evidence="8">
    <location>
        <begin position="410"/>
        <end position="432"/>
    </location>
</feature>
<keyword evidence="10" id="KW-1185">Reference proteome</keyword>
<feature type="transmembrane region" description="Helical" evidence="8">
    <location>
        <begin position="332"/>
        <end position="350"/>
    </location>
</feature>
<keyword evidence="5 8" id="KW-1133">Transmembrane helix</keyword>
<dbReference type="InterPro" id="IPR028362">
    <property type="entry name" value="AlgI"/>
</dbReference>
<dbReference type="Proteomes" id="UP000536509">
    <property type="component" value="Unassembled WGS sequence"/>
</dbReference>
<gene>
    <name evidence="9" type="ORF">HKT18_04545</name>
</gene>
<dbReference type="GO" id="GO:0016746">
    <property type="term" value="F:acyltransferase activity"/>
    <property type="evidence" value="ECO:0007669"/>
    <property type="project" value="UniProtKB-KW"/>
</dbReference>
<dbReference type="GO" id="GO:0005886">
    <property type="term" value="C:plasma membrane"/>
    <property type="evidence" value="ECO:0007669"/>
    <property type="project" value="UniProtKB-SubCell"/>
</dbReference>
<feature type="transmembrane region" description="Helical" evidence="8">
    <location>
        <begin position="371"/>
        <end position="390"/>
    </location>
</feature>
<dbReference type="PIRSF" id="PIRSF016636">
    <property type="entry name" value="AlgI_DltB"/>
    <property type="match status" value="1"/>
</dbReference>
<accession>A0A7Y3R8H1</accession>
<feature type="transmembrane region" description="Helical" evidence="8">
    <location>
        <begin position="50"/>
        <end position="67"/>
    </location>
</feature>
<keyword evidence="3 7" id="KW-1003">Cell membrane</keyword>
<evidence type="ECO:0000256" key="1">
    <source>
        <dbReference type="ARBA" id="ARBA00004651"/>
    </source>
</evidence>
<evidence type="ECO:0000256" key="8">
    <source>
        <dbReference type="SAM" id="Phobius"/>
    </source>
</evidence>
<dbReference type="InterPro" id="IPR051085">
    <property type="entry name" value="MB_O-acyltransferase"/>
</dbReference>
<evidence type="ECO:0000313" key="10">
    <source>
        <dbReference type="Proteomes" id="UP000536509"/>
    </source>
</evidence>
<comment type="subcellular location">
    <subcellularLocation>
        <location evidence="1">Cell membrane</location>
        <topology evidence="1">Multi-pass membrane protein</topology>
    </subcellularLocation>
</comment>
<dbReference type="Pfam" id="PF03062">
    <property type="entry name" value="MBOAT"/>
    <property type="match status" value="1"/>
</dbReference>
<dbReference type="AlphaFoldDB" id="A0A7Y3R8H1"/>
<dbReference type="GO" id="GO:0042121">
    <property type="term" value="P:alginic acid biosynthetic process"/>
    <property type="evidence" value="ECO:0007669"/>
    <property type="project" value="InterPro"/>
</dbReference>
<evidence type="ECO:0000256" key="6">
    <source>
        <dbReference type="ARBA" id="ARBA00023136"/>
    </source>
</evidence>
<evidence type="ECO:0000256" key="3">
    <source>
        <dbReference type="ARBA" id="ARBA00022475"/>
    </source>
</evidence>
<feature type="transmembrane region" description="Helical" evidence="8">
    <location>
        <begin position="153"/>
        <end position="171"/>
    </location>
</feature>
<feature type="transmembrane region" description="Helical" evidence="8">
    <location>
        <begin position="79"/>
        <end position="101"/>
    </location>
</feature>
<feature type="transmembrane region" description="Helical" evidence="8">
    <location>
        <begin position="6"/>
        <end position="22"/>
    </location>
</feature>
<comment type="caution">
    <text evidence="9">The sequence shown here is derived from an EMBL/GenBank/DDBJ whole genome shotgun (WGS) entry which is preliminary data.</text>
</comment>